<dbReference type="RefSeq" id="WP_212657541.1">
    <property type="nucleotide sequence ID" value="NZ_JAGXTP010000001.1"/>
</dbReference>
<feature type="chain" id="PRO_5037507745" evidence="1">
    <location>
        <begin position="25"/>
        <end position="197"/>
    </location>
</feature>
<dbReference type="AlphaFoldDB" id="A0A942I5H3"/>
<comment type="caution">
    <text evidence="2">The sequence shown here is derived from an EMBL/GenBank/DDBJ whole genome shotgun (WGS) entry which is preliminary data.</text>
</comment>
<sequence length="197" mass="20720">MIIRPAMGCLAVLSMVLAPSAAFAQNINITRSVLPDQPYTLSYPDTMEASGGVDKPLTINHTNAPLQCNMSFVPVDDSGWTPEGALASLVDADLEAGWSETFPGFVMGAKGTTAYQSDAALIYEGTSTDSPMGIPLTIVHTETVANGLGYTLDCLFDTTMAEQARPIVDFIIANFSTEADAECCVGVTTELTPAATQ</sequence>
<reference evidence="2" key="1">
    <citation type="submission" date="2021-04" db="EMBL/GenBank/DDBJ databases">
        <title>Devosia litorisediminis sp. nov., isolated from a sand dune.</title>
        <authorList>
            <person name="Park S."/>
            <person name="Yoon J.-H."/>
        </authorList>
    </citation>
    <scope>NUCLEOTIDE SEQUENCE</scope>
    <source>
        <strain evidence="2">BSSL-BM10</strain>
    </source>
</reference>
<protein>
    <submittedName>
        <fullName evidence="2">Uncharacterized protein</fullName>
    </submittedName>
</protein>
<name>A0A942I5H3_9HYPH</name>
<feature type="signal peptide" evidence="1">
    <location>
        <begin position="1"/>
        <end position="24"/>
    </location>
</feature>
<organism evidence="2 3">
    <name type="scientific">Devosia litorisediminis</name>
    <dbReference type="NCBI Taxonomy" id="2829817"/>
    <lineage>
        <taxon>Bacteria</taxon>
        <taxon>Pseudomonadati</taxon>
        <taxon>Pseudomonadota</taxon>
        <taxon>Alphaproteobacteria</taxon>
        <taxon>Hyphomicrobiales</taxon>
        <taxon>Devosiaceae</taxon>
        <taxon>Devosia</taxon>
    </lineage>
</organism>
<accession>A0A942I5H3</accession>
<evidence type="ECO:0000256" key="1">
    <source>
        <dbReference type="SAM" id="SignalP"/>
    </source>
</evidence>
<keyword evidence="3" id="KW-1185">Reference proteome</keyword>
<keyword evidence="1" id="KW-0732">Signal</keyword>
<evidence type="ECO:0000313" key="2">
    <source>
        <dbReference type="EMBL" id="MBS3847957.1"/>
    </source>
</evidence>
<dbReference type="Proteomes" id="UP000678281">
    <property type="component" value="Unassembled WGS sequence"/>
</dbReference>
<evidence type="ECO:0000313" key="3">
    <source>
        <dbReference type="Proteomes" id="UP000678281"/>
    </source>
</evidence>
<gene>
    <name evidence="2" type="ORF">KD146_04515</name>
</gene>
<proteinExistence type="predicted"/>
<dbReference type="EMBL" id="JAGXTP010000001">
    <property type="protein sequence ID" value="MBS3847957.1"/>
    <property type="molecule type" value="Genomic_DNA"/>
</dbReference>